<evidence type="ECO:0000313" key="5">
    <source>
        <dbReference type="Proteomes" id="UP001474421"/>
    </source>
</evidence>
<dbReference type="SMART" id="SM00060">
    <property type="entry name" value="FN3"/>
    <property type="match status" value="1"/>
</dbReference>
<evidence type="ECO:0000259" key="3">
    <source>
        <dbReference type="PROSITE" id="PS50853"/>
    </source>
</evidence>
<dbReference type="Gene3D" id="2.60.40.10">
    <property type="entry name" value="Immunoglobulins"/>
    <property type="match status" value="1"/>
</dbReference>
<comment type="caution">
    <text evidence="4">The sequence shown here is derived from an EMBL/GenBank/DDBJ whole genome shotgun (WGS) entry which is preliminary data.</text>
</comment>
<feature type="compositionally biased region" description="Low complexity" evidence="2">
    <location>
        <begin position="365"/>
        <end position="376"/>
    </location>
</feature>
<dbReference type="PANTHER" id="PTHR44170:SF11">
    <property type="entry name" value="ROUNDABOUT HOMOLOG 4"/>
    <property type="match status" value="1"/>
</dbReference>
<feature type="compositionally biased region" description="Basic residues" evidence="2">
    <location>
        <begin position="378"/>
        <end position="391"/>
    </location>
</feature>
<keyword evidence="1" id="KW-1015">Disulfide bond</keyword>
<dbReference type="InterPro" id="IPR036116">
    <property type="entry name" value="FN3_sf"/>
</dbReference>
<proteinExistence type="predicted"/>
<feature type="domain" description="Fibronectin type-III" evidence="3">
    <location>
        <begin position="14"/>
        <end position="110"/>
    </location>
</feature>
<dbReference type="InterPro" id="IPR003961">
    <property type="entry name" value="FN3_dom"/>
</dbReference>
<dbReference type="EMBL" id="JAOTOJ010000010">
    <property type="protein sequence ID" value="KAK9395101.1"/>
    <property type="molecule type" value="Genomic_DNA"/>
</dbReference>
<feature type="region of interest" description="Disordered" evidence="2">
    <location>
        <begin position="348"/>
        <end position="395"/>
    </location>
</feature>
<dbReference type="GO" id="GO:0098609">
    <property type="term" value="P:cell-cell adhesion"/>
    <property type="evidence" value="ECO:0007669"/>
    <property type="project" value="TreeGrafter"/>
</dbReference>
<name>A0AAW1AZA0_CROAD</name>
<evidence type="ECO:0000313" key="4">
    <source>
        <dbReference type="EMBL" id="KAK9395101.1"/>
    </source>
</evidence>
<feature type="region of interest" description="Disordered" evidence="2">
    <location>
        <begin position="308"/>
        <end position="334"/>
    </location>
</feature>
<accession>A0AAW1AZA0</accession>
<dbReference type="AlphaFoldDB" id="A0AAW1AZA0"/>
<evidence type="ECO:0000256" key="2">
    <source>
        <dbReference type="SAM" id="MobiDB-lite"/>
    </source>
</evidence>
<dbReference type="CDD" id="cd00063">
    <property type="entry name" value="FN3"/>
    <property type="match status" value="1"/>
</dbReference>
<feature type="compositionally biased region" description="Polar residues" evidence="2">
    <location>
        <begin position="349"/>
        <end position="359"/>
    </location>
</feature>
<sequence>MEEPHVPKQLPSAAPQIISITLSRAGNSTVIIHWEPPLPDTHNGIIKAYQIWFLGNETHPGFNRTVDGDAHNLETTGLPSGHKYCVKVAAVNGAGVGVASNPVCVTADPMVEKMAKTADFLSANYLLEVVRQPVFIASVGSALWVMLMVLAVYVCQQQARQFSGGRRYALGEGLYRNASDDTIIKHRVDSSDSPWLSNTWKSTSGSKNYSTSSSLSSQLLWMESKDSQELHKSTVSFDRQSQGSRIQTVPLVPDSSNSSPYGAFRVNLPAKDLKTFYSSLPYLSNPNLQSMALTQAGELMSHGTQNLRTDRASGQGRTQQGPWKAAGSLSPNRTIRGSWARYDKKELQQVHSTPMSPSGFSADWSNASSPRSVVSSGKHPRVHGRARKVLKTHSSSKFSLCSSQNGTSLPPPPPVPPGFQAVQDSSTKQECSCTCYLDPPEDLMNQQLDKDSVKTIKESPDENQSFPTLPYNQLSGVSVPLFLSDDQETVLTPEEVAEYLELSTETDCQREPDDSDSTTSHILFPSHSYGYICGPLAIELLENEALDEDEDPNMVEGPCSSTKFFHTSCQTPSSSLSEDEASLGGSLVNGWGSVSEDNGTSTRCSLVSSSDGSFLLDANFAQALAVAVDSFCFGLTKKEADRPLTGFLPPVSPLDGLLHPQAPMKSSEEVQQRLGSQPLPVWEWSTDCVEEMETKYMQPAENWEASVKPGKGRIAAPEEAQLVPTSIQQGMNDKSCCSKVEGDLPGMLKQ</sequence>
<dbReference type="SUPFAM" id="SSF49265">
    <property type="entry name" value="Fibronectin type III"/>
    <property type="match status" value="1"/>
</dbReference>
<feature type="region of interest" description="Disordered" evidence="2">
    <location>
        <begin position="235"/>
        <end position="254"/>
    </location>
</feature>
<dbReference type="Pfam" id="PF00041">
    <property type="entry name" value="fn3"/>
    <property type="match status" value="1"/>
</dbReference>
<dbReference type="InterPro" id="IPR013783">
    <property type="entry name" value="Ig-like_fold"/>
</dbReference>
<feature type="compositionally biased region" description="Polar residues" evidence="2">
    <location>
        <begin position="235"/>
        <end position="247"/>
    </location>
</feature>
<dbReference type="PANTHER" id="PTHR44170">
    <property type="entry name" value="PROTEIN SIDEKICK"/>
    <property type="match status" value="1"/>
</dbReference>
<reference evidence="4 5" key="1">
    <citation type="journal article" date="2024" name="Proc. Natl. Acad. Sci. U.S.A.">
        <title>The genetic regulatory architecture and epigenomic basis for age-related changes in rattlesnake venom.</title>
        <authorList>
            <person name="Hogan M.P."/>
            <person name="Holding M.L."/>
            <person name="Nystrom G.S."/>
            <person name="Colston T.J."/>
            <person name="Bartlett D.A."/>
            <person name="Mason A.J."/>
            <person name="Ellsworth S.A."/>
            <person name="Rautsaw R.M."/>
            <person name="Lawrence K.C."/>
            <person name="Strickland J.L."/>
            <person name="He B."/>
            <person name="Fraser P."/>
            <person name="Margres M.J."/>
            <person name="Gilbert D.M."/>
            <person name="Gibbs H.L."/>
            <person name="Parkinson C.L."/>
            <person name="Rokyta D.R."/>
        </authorList>
    </citation>
    <scope>NUCLEOTIDE SEQUENCE [LARGE SCALE GENOMIC DNA]</scope>
    <source>
        <strain evidence="4">DRR0105</strain>
    </source>
</reference>
<keyword evidence="5" id="KW-1185">Reference proteome</keyword>
<evidence type="ECO:0000256" key="1">
    <source>
        <dbReference type="ARBA" id="ARBA00023157"/>
    </source>
</evidence>
<dbReference type="PROSITE" id="PS50853">
    <property type="entry name" value="FN3"/>
    <property type="match status" value="1"/>
</dbReference>
<dbReference type="Proteomes" id="UP001474421">
    <property type="component" value="Unassembled WGS sequence"/>
</dbReference>
<organism evidence="4 5">
    <name type="scientific">Crotalus adamanteus</name>
    <name type="common">Eastern diamondback rattlesnake</name>
    <dbReference type="NCBI Taxonomy" id="8729"/>
    <lineage>
        <taxon>Eukaryota</taxon>
        <taxon>Metazoa</taxon>
        <taxon>Chordata</taxon>
        <taxon>Craniata</taxon>
        <taxon>Vertebrata</taxon>
        <taxon>Euteleostomi</taxon>
        <taxon>Lepidosauria</taxon>
        <taxon>Squamata</taxon>
        <taxon>Bifurcata</taxon>
        <taxon>Unidentata</taxon>
        <taxon>Episquamata</taxon>
        <taxon>Toxicofera</taxon>
        <taxon>Serpentes</taxon>
        <taxon>Colubroidea</taxon>
        <taxon>Viperidae</taxon>
        <taxon>Crotalinae</taxon>
        <taxon>Crotalus</taxon>
    </lineage>
</organism>
<protein>
    <submittedName>
        <fullName evidence="4">Roundabout 4</fullName>
    </submittedName>
</protein>
<gene>
    <name evidence="4" type="ORF">NXF25_014447</name>
</gene>